<reference evidence="1 2" key="1">
    <citation type="journal article" date="2022" name="New Phytol.">
        <title>Ecological generalism drives hyperdiversity of secondary metabolite gene clusters in xylarialean endophytes.</title>
        <authorList>
            <person name="Franco M.E.E."/>
            <person name="Wisecaver J.H."/>
            <person name="Arnold A.E."/>
            <person name="Ju Y.M."/>
            <person name="Slot J.C."/>
            <person name="Ahrendt S."/>
            <person name="Moore L.P."/>
            <person name="Eastman K.E."/>
            <person name="Scott K."/>
            <person name="Konkel Z."/>
            <person name="Mondo S.J."/>
            <person name="Kuo A."/>
            <person name="Hayes R.D."/>
            <person name="Haridas S."/>
            <person name="Andreopoulos B."/>
            <person name="Riley R."/>
            <person name="LaButti K."/>
            <person name="Pangilinan J."/>
            <person name="Lipzen A."/>
            <person name="Amirebrahimi M."/>
            <person name="Yan J."/>
            <person name="Adam C."/>
            <person name="Keymanesh K."/>
            <person name="Ng V."/>
            <person name="Louie K."/>
            <person name="Northen T."/>
            <person name="Drula E."/>
            <person name="Henrissat B."/>
            <person name="Hsieh H.M."/>
            <person name="Youens-Clark K."/>
            <person name="Lutzoni F."/>
            <person name="Miadlikowska J."/>
            <person name="Eastwood D.C."/>
            <person name="Hamelin R.C."/>
            <person name="Grigoriev I.V."/>
            <person name="U'Ren J.M."/>
        </authorList>
    </citation>
    <scope>NUCLEOTIDE SEQUENCE [LARGE SCALE GENOMIC DNA]</scope>
    <source>
        <strain evidence="1 2">ER1909</strain>
    </source>
</reference>
<dbReference type="EMBL" id="MU394376">
    <property type="protein sequence ID" value="KAI6082209.1"/>
    <property type="molecule type" value="Genomic_DNA"/>
</dbReference>
<comment type="caution">
    <text evidence="1">The sequence shown here is derived from an EMBL/GenBank/DDBJ whole genome shotgun (WGS) entry which is preliminary data.</text>
</comment>
<evidence type="ECO:0000313" key="1">
    <source>
        <dbReference type="EMBL" id="KAI6082209.1"/>
    </source>
</evidence>
<gene>
    <name evidence="1" type="ORF">F4821DRAFT_247701</name>
</gene>
<evidence type="ECO:0000313" key="2">
    <source>
        <dbReference type="Proteomes" id="UP001497680"/>
    </source>
</evidence>
<protein>
    <submittedName>
        <fullName evidence="1">Uncharacterized protein</fullName>
    </submittedName>
</protein>
<organism evidence="1 2">
    <name type="scientific">Hypoxylon rubiginosum</name>
    <dbReference type="NCBI Taxonomy" id="110542"/>
    <lineage>
        <taxon>Eukaryota</taxon>
        <taxon>Fungi</taxon>
        <taxon>Dikarya</taxon>
        <taxon>Ascomycota</taxon>
        <taxon>Pezizomycotina</taxon>
        <taxon>Sordariomycetes</taxon>
        <taxon>Xylariomycetidae</taxon>
        <taxon>Xylariales</taxon>
        <taxon>Hypoxylaceae</taxon>
        <taxon>Hypoxylon</taxon>
    </lineage>
</organism>
<dbReference type="Proteomes" id="UP001497680">
    <property type="component" value="Unassembled WGS sequence"/>
</dbReference>
<name>A0ACC0CP57_9PEZI</name>
<proteinExistence type="predicted"/>
<sequence>MQESVSSLSRLYTMTSSNQLHILHGSHKVHTEARTLHDSPQPIPFNAMKPELRKYVDSDLQGGHHNYRIQSPYRDEGDLVVFCALSLDDNENDENYNDNDHEQLKAQIFSKCRLPPKLYLSRKRRIQRLKKSANLVAELDQEDVKIFLSRPLMDVETGARYNYSDEDFPPLHKSCEKHAPDRLQSSELCNTPISFAAAASVLRQGR</sequence>
<accession>A0ACC0CP57</accession>
<keyword evidence="2" id="KW-1185">Reference proteome</keyword>